<dbReference type="EMBL" id="QKXC01000018">
    <property type="protein sequence ID" value="RBR26545.1"/>
    <property type="molecule type" value="Genomic_DNA"/>
</dbReference>
<evidence type="ECO:0000313" key="2">
    <source>
        <dbReference type="EMBL" id="RBR26545.1"/>
    </source>
</evidence>
<proteinExistence type="predicted"/>
<feature type="region of interest" description="Disordered" evidence="1">
    <location>
        <begin position="44"/>
        <end position="80"/>
    </location>
</feature>
<reference evidence="2 3" key="1">
    <citation type="submission" date="2018-06" db="EMBL/GenBank/DDBJ databases">
        <title>Fusarium incarnatum-equiseti species complex species 28.</title>
        <authorList>
            <person name="Gardiner D.M."/>
        </authorList>
    </citation>
    <scope>NUCLEOTIDE SEQUENCE [LARGE SCALE GENOMIC DNA]</scope>
    <source>
        <strain evidence="2 3">FIESC_28</strain>
    </source>
</reference>
<name>A0A366SD11_9HYPO</name>
<sequence>MTPVKHIRLGPKQILRQRFDDEFHALYQDTSRWRKIKSIVKKPMAPPQPFDGIHDCESTRSVGDGEITTLASPSPPVSVNMADETVNTGSVADDTDGRLTIAFTHNQPCREDGEDEDFCCNWYPSSDDEKVENLP</sequence>
<dbReference type="AlphaFoldDB" id="A0A366SD11"/>
<dbReference type="OrthoDB" id="5050147at2759"/>
<gene>
    <name evidence="2" type="ORF">FIESC28_00662</name>
</gene>
<protein>
    <submittedName>
        <fullName evidence="2">Uncharacterized protein</fullName>
    </submittedName>
</protein>
<dbReference type="RefSeq" id="XP_031021136.1">
    <property type="nucleotide sequence ID" value="XM_031154813.1"/>
</dbReference>
<accession>A0A366SD11</accession>
<evidence type="ECO:0000256" key="1">
    <source>
        <dbReference type="SAM" id="MobiDB-lite"/>
    </source>
</evidence>
<dbReference type="GeneID" id="41990109"/>
<comment type="caution">
    <text evidence="2">The sequence shown here is derived from an EMBL/GenBank/DDBJ whole genome shotgun (WGS) entry which is preliminary data.</text>
</comment>
<evidence type="ECO:0000313" key="3">
    <source>
        <dbReference type="Proteomes" id="UP000253153"/>
    </source>
</evidence>
<dbReference type="Proteomes" id="UP000253153">
    <property type="component" value="Unassembled WGS sequence"/>
</dbReference>
<organism evidence="2 3">
    <name type="scientific">Fusarium coffeatum</name>
    <dbReference type="NCBI Taxonomy" id="231269"/>
    <lineage>
        <taxon>Eukaryota</taxon>
        <taxon>Fungi</taxon>
        <taxon>Dikarya</taxon>
        <taxon>Ascomycota</taxon>
        <taxon>Pezizomycotina</taxon>
        <taxon>Sordariomycetes</taxon>
        <taxon>Hypocreomycetidae</taxon>
        <taxon>Hypocreales</taxon>
        <taxon>Nectriaceae</taxon>
        <taxon>Fusarium</taxon>
        <taxon>Fusarium incarnatum-equiseti species complex</taxon>
    </lineage>
</organism>
<keyword evidence="3" id="KW-1185">Reference proteome</keyword>